<dbReference type="PROSITE" id="PS51257">
    <property type="entry name" value="PROKAR_LIPOPROTEIN"/>
    <property type="match status" value="1"/>
</dbReference>
<name>A0A4Y3KAX4_CELUD</name>
<evidence type="ECO:0000313" key="3">
    <source>
        <dbReference type="Proteomes" id="UP000315842"/>
    </source>
</evidence>
<dbReference type="RefSeq" id="WP_141319642.1">
    <property type="nucleotide sequence ID" value="NZ_BJLP01000017.1"/>
</dbReference>
<evidence type="ECO:0008006" key="4">
    <source>
        <dbReference type="Google" id="ProtNLM"/>
    </source>
</evidence>
<protein>
    <recommendedName>
        <fullName evidence="4">Lipoprotein</fullName>
    </recommendedName>
</protein>
<accession>A0A4Y3KAX4</accession>
<dbReference type="EMBL" id="BJLP01000017">
    <property type="protein sequence ID" value="GEA80826.1"/>
    <property type="molecule type" value="Genomic_DNA"/>
</dbReference>
<feature type="transmembrane region" description="Helical" evidence="1">
    <location>
        <begin position="7"/>
        <end position="26"/>
    </location>
</feature>
<keyword evidence="1" id="KW-0812">Transmembrane</keyword>
<keyword evidence="3" id="KW-1185">Reference proteome</keyword>
<evidence type="ECO:0000256" key="1">
    <source>
        <dbReference type="SAM" id="Phobius"/>
    </source>
</evidence>
<gene>
    <name evidence="2" type="ORF">CUD01_12700</name>
</gene>
<dbReference type="AlphaFoldDB" id="A0A4Y3KAX4"/>
<evidence type="ECO:0000313" key="2">
    <source>
        <dbReference type="EMBL" id="GEA80826.1"/>
    </source>
</evidence>
<keyword evidence="1" id="KW-0472">Membrane</keyword>
<keyword evidence="1" id="KW-1133">Transmembrane helix</keyword>
<comment type="caution">
    <text evidence="2">The sequence shown here is derived from an EMBL/GenBank/DDBJ whole genome shotgun (WGS) entry which is preliminary data.</text>
</comment>
<proteinExistence type="predicted"/>
<sequence length="299" mass="31684">MRIRRGLPLVVAVAVAVVVVVVVVGGCGLDSAPSEVVPTQVRGISLGAELNEETGAVVLPADRFTETFLEMDLLATASSVAVGQCAAERGVTLTPPKPLTDPVYVAEQYYGPWTRDQAERFGFVKPMTQADLAANGIVAGTPDADGPPPNGDLTDEDWKVVDACAAAPQSTRFDDALRHVGPWYAELEAVRDQVFDDAEAKDALADLEACYDQAGIGVSRDDSPGWPRGANGSVIDQQQIQLALASVECKQKTDFTARVAAVEARLQAPIIVKYADELVQKRAEIDQALTAARALLADA</sequence>
<reference evidence="2 3" key="1">
    <citation type="submission" date="2019-06" db="EMBL/GenBank/DDBJ databases">
        <title>Whole genome shotgun sequence of Cellulomonas uda NBRC 3747.</title>
        <authorList>
            <person name="Hosoyama A."/>
            <person name="Uohara A."/>
            <person name="Ohji S."/>
            <person name="Ichikawa N."/>
        </authorList>
    </citation>
    <scope>NUCLEOTIDE SEQUENCE [LARGE SCALE GENOMIC DNA]</scope>
    <source>
        <strain evidence="2 3">NBRC 3747</strain>
    </source>
</reference>
<dbReference type="Proteomes" id="UP000315842">
    <property type="component" value="Unassembled WGS sequence"/>
</dbReference>
<organism evidence="2 3">
    <name type="scientific">Cellulomonas uda</name>
    <dbReference type="NCBI Taxonomy" id="1714"/>
    <lineage>
        <taxon>Bacteria</taxon>
        <taxon>Bacillati</taxon>
        <taxon>Actinomycetota</taxon>
        <taxon>Actinomycetes</taxon>
        <taxon>Micrococcales</taxon>
        <taxon>Cellulomonadaceae</taxon>
        <taxon>Cellulomonas</taxon>
    </lineage>
</organism>